<accession>A0ABV9QF93</accession>
<evidence type="ECO:0000256" key="1">
    <source>
        <dbReference type="SAM" id="Coils"/>
    </source>
</evidence>
<feature type="coiled-coil region" evidence="1">
    <location>
        <begin position="107"/>
        <end position="134"/>
    </location>
</feature>
<gene>
    <name evidence="2" type="ORF">ACFO6X_05255</name>
</gene>
<evidence type="ECO:0000313" key="2">
    <source>
        <dbReference type="EMBL" id="MFC4788390.1"/>
    </source>
</evidence>
<keyword evidence="1" id="KW-0175">Coiled coil</keyword>
<keyword evidence="3" id="KW-1185">Reference proteome</keyword>
<comment type="caution">
    <text evidence="2">The sequence shown here is derived from an EMBL/GenBank/DDBJ whole genome shotgun (WGS) entry which is preliminary data.</text>
</comment>
<organism evidence="2 3">
    <name type="scientific">Giesbergeria sinuosa</name>
    <dbReference type="NCBI Taxonomy" id="80883"/>
    <lineage>
        <taxon>Bacteria</taxon>
        <taxon>Pseudomonadati</taxon>
        <taxon>Pseudomonadota</taxon>
        <taxon>Betaproteobacteria</taxon>
        <taxon>Burkholderiales</taxon>
        <taxon>Comamonadaceae</taxon>
        <taxon>Giesbergeria</taxon>
    </lineage>
</organism>
<dbReference type="EMBL" id="JBHSHJ010000003">
    <property type="protein sequence ID" value="MFC4788390.1"/>
    <property type="molecule type" value="Genomic_DNA"/>
</dbReference>
<proteinExistence type="predicted"/>
<name>A0ABV9QF93_9BURK</name>
<protein>
    <submittedName>
        <fullName evidence="2">Uncharacterized protein</fullName>
    </submittedName>
</protein>
<dbReference type="Proteomes" id="UP001596001">
    <property type="component" value="Unassembled WGS sequence"/>
</dbReference>
<reference evidence="3" key="1">
    <citation type="journal article" date="2019" name="Int. J. Syst. Evol. Microbiol.">
        <title>The Global Catalogue of Microorganisms (GCM) 10K type strain sequencing project: providing services to taxonomists for standard genome sequencing and annotation.</title>
        <authorList>
            <consortium name="The Broad Institute Genomics Platform"/>
            <consortium name="The Broad Institute Genome Sequencing Center for Infectious Disease"/>
            <person name="Wu L."/>
            <person name="Ma J."/>
        </authorList>
    </citation>
    <scope>NUCLEOTIDE SEQUENCE [LARGE SCALE GENOMIC DNA]</scope>
    <source>
        <strain evidence="3">CCUG 49452</strain>
    </source>
</reference>
<evidence type="ECO:0000313" key="3">
    <source>
        <dbReference type="Proteomes" id="UP001596001"/>
    </source>
</evidence>
<dbReference type="RefSeq" id="WP_382430772.1">
    <property type="nucleotide sequence ID" value="NZ_JBHSHJ010000003.1"/>
</dbReference>
<sequence>MSDKKLKFWKKPITEDRVAVLRRGSNGDECKFQFMLWADGTSLDISGIHGGEPVFRPAICAWEAWKGVWALMSSGPDMQKTSAAESAKLRERIRELELIEEGAQDAFAAVVEKKRQLEAECARLRKLLDGAHETIRKQASGLRY</sequence>